<evidence type="ECO:0000313" key="2">
    <source>
        <dbReference type="EMBL" id="KIK73902.1"/>
    </source>
</evidence>
<sequence length="99" mass="10954">MDSEQVLKLRVDLPGGGVEVRSPIFRKCEGGPTNKEEPSHVGRRSSAWSKYHGMGKQARGRGLNDEGSEEEEANGQMQTWSEVVSNLKDASKQQARKKV</sequence>
<keyword evidence="4" id="KW-1185">Reference proteome</keyword>
<dbReference type="EMBL" id="KN828006">
    <property type="protein sequence ID" value="KIK75580.1"/>
    <property type="molecule type" value="Genomic_DNA"/>
</dbReference>
<evidence type="ECO:0000256" key="1">
    <source>
        <dbReference type="SAM" id="MobiDB-lite"/>
    </source>
</evidence>
<feature type="region of interest" description="Disordered" evidence="1">
    <location>
        <begin position="24"/>
        <end position="99"/>
    </location>
</feature>
<reference evidence="3" key="3">
    <citation type="submission" date="2015-02" db="EMBL/GenBank/DDBJ databases">
        <title>Evolutionary Origins and Diversification of the Mycorrhizal Mutualists.</title>
        <authorList>
            <consortium name="DOE Joint Genome Institute"/>
            <consortium name="Mycorrhizal Genomics Consortium"/>
            <person name="Kohler A."/>
            <person name="Kuo A."/>
            <person name="Nagy L.G."/>
            <person name="Floudas D."/>
            <person name="Copeland A."/>
            <person name="Barry K.W."/>
            <person name="Cichocki N."/>
            <person name="Veneault-Fourrey C."/>
            <person name="LaButti K."/>
            <person name="Lindquist E.A."/>
            <person name="Lipzen A."/>
            <person name="Lundell T."/>
            <person name="Morin E."/>
            <person name="Murat C."/>
            <person name="Riley R."/>
            <person name="Ohm R."/>
            <person name="Sun H."/>
            <person name="Tunlid A."/>
            <person name="Henrissat B."/>
            <person name="Grigoriev I.V."/>
            <person name="Hibbett D.S."/>
            <person name="Martin F."/>
        </authorList>
    </citation>
    <scope>NUCLEOTIDE SEQUENCE</scope>
    <source>
        <strain evidence="3">Ve08.2h10</strain>
    </source>
</reference>
<evidence type="ECO:0000313" key="3">
    <source>
        <dbReference type="EMBL" id="KIK75580.1"/>
    </source>
</evidence>
<evidence type="ECO:0000313" key="4">
    <source>
        <dbReference type="Proteomes" id="UP000054538"/>
    </source>
</evidence>
<dbReference type="HOGENOM" id="CLU_2321103_0_0_1"/>
<gene>
    <name evidence="3" type="ORF">PAXRUDRAFT_18869</name>
    <name evidence="2" type="ORF">PAXRUDRAFT_20392</name>
</gene>
<accession>A0A0D0DDS1</accession>
<feature type="compositionally biased region" description="Basic and acidic residues" evidence="1">
    <location>
        <begin position="26"/>
        <end position="40"/>
    </location>
</feature>
<protein>
    <submittedName>
        <fullName evidence="3">Unplaced genomic scaffold scaffold_3184, whole genome shotgun sequence</fullName>
    </submittedName>
</protein>
<name>A0A0D0DDS1_9AGAM</name>
<reference evidence="4" key="2">
    <citation type="submission" date="2015-01" db="EMBL/GenBank/DDBJ databases">
        <title>Evolutionary Origins and Diversification of the Mycorrhizal Mutualists.</title>
        <authorList>
            <consortium name="DOE Joint Genome Institute"/>
            <consortium name="Mycorrhizal Genomics Consortium"/>
            <person name="Kohler A."/>
            <person name="Kuo A."/>
            <person name="Nagy L.G."/>
            <person name="Floudas D."/>
            <person name="Copeland A."/>
            <person name="Barry K.W."/>
            <person name="Cichocki N."/>
            <person name="Veneault-Fourrey C."/>
            <person name="LaButti K."/>
            <person name="Lindquist E.A."/>
            <person name="Lipzen A."/>
            <person name="Lundell T."/>
            <person name="Morin E."/>
            <person name="Murat C."/>
            <person name="Riley R."/>
            <person name="Ohm R."/>
            <person name="Sun H."/>
            <person name="Tunlid A."/>
            <person name="Henrissat B."/>
            <person name="Grigoriev I.V."/>
            <person name="Hibbett D.S."/>
            <person name="Martin F."/>
        </authorList>
    </citation>
    <scope>NUCLEOTIDE SEQUENCE [LARGE SCALE GENOMIC DNA]</scope>
    <source>
        <strain evidence="2 4">Ve08.2h10</strain>
    </source>
</reference>
<proteinExistence type="predicted"/>
<reference evidence="3 4" key="1">
    <citation type="submission" date="2014-04" db="EMBL/GenBank/DDBJ databases">
        <authorList>
            <consortium name="DOE Joint Genome Institute"/>
            <person name="Kuo A."/>
            <person name="Kohler A."/>
            <person name="Jargeat P."/>
            <person name="Nagy L.G."/>
            <person name="Floudas D."/>
            <person name="Copeland A."/>
            <person name="Barry K.W."/>
            <person name="Cichocki N."/>
            <person name="Veneault-Fourrey C."/>
            <person name="LaButti K."/>
            <person name="Lindquist E.A."/>
            <person name="Lipzen A."/>
            <person name="Lundell T."/>
            <person name="Morin E."/>
            <person name="Murat C."/>
            <person name="Sun H."/>
            <person name="Tunlid A."/>
            <person name="Henrissat B."/>
            <person name="Grigoriev I.V."/>
            <person name="Hibbett D.S."/>
            <person name="Martin F."/>
            <person name="Nordberg H.P."/>
            <person name="Cantor M.N."/>
            <person name="Hua S.X."/>
        </authorList>
    </citation>
    <scope>NUCLEOTIDE SEQUENCE [LARGE SCALE GENOMIC DNA]</scope>
    <source>
        <strain evidence="3 4">Ve08.2h10</strain>
    </source>
</reference>
<dbReference type="EMBL" id="KN829326">
    <property type="protein sequence ID" value="KIK73902.1"/>
    <property type="molecule type" value="Genomic_DNA"/>
</dbReference>
<feature type="compositionally biased region" description="Polar residues" evidence="1">
    <location>
        <begin position="75"/>
        <end position="84"/>
    </location>
</feature>
<organism evidence="3 4">
    <name type="scientific">Paxillus rubicundulus Ve08.2h10</name>
    <dbReference type="NCBI Taxonomy" id="930991"/>
    <lineage>
        <taxon>Eukaryota</taxon>
        <taxon>Fungi</taxon>
        <taxon>Dikarya</taxon>
        <taxon>Basidiomycota</taxon>
        <taxon>Agaricomycotina</taxon>
        <taxon>Agaricomycetes</taxon>
        <taxon>Agaricomycetidae</taxon>
        <taxon>Boletales</taxon>
        <taxon>Paxilineae</taxon>
        <taxon>Paxillaceae</taxon>
        <taxon>Paxillus</taxon>
    </lineage>
</organism>
<dbReference type="Proteomes" id="UP000054538">
    <property type="component" value="Unassembled WGS sequence"/>
</dbReference>
<dbReference type="AlphaFoldDB" id="A0A0D0DDS1"/>